<dbReference type="PROSITE" id="PS50982">
    <property type="entry name" value="MBD"/>
    <property type="match status" value="1"/>
</dbReference>
<evidence type="ECO:0000256" key="2">
    <source>
        <dbReference type="ARBA" id="ARBA00023015"/>
    </source>
</evidence>
<keyword evidence="2" id="KW-0805">Transcription regulation</keyword>
<accession>A0A6L5BBL7</accession>
<evidence type="ECO:0000313" key="9">
    <source>
        <dbReference type="Proteomes" id="UP000593563"/>
    </source>
</evidence>
<evidence type="ECO:0000256" key="4">
    <source>
        <dbReference type="ARBA" id="ARBA00023163"/>
    </source>
</evidence>
<dbReference type="PANTHER" id="PTHR33729">
    <property type="entry name" value="METHYL-CPG BINDING DOMAIN CONTAINING PROTEIN, EXPRESSED"/>
    <property type="match status" value="1"/>
</dbReference>
<evidence type="ECO:0000259" key="7">
    <source>
        <dbReference type="PROSITE" id="PS50982"/>
    </source>
</evidence>
<dbReference type="Gene3D" id="3.30.890.10">
    <property type="entry name" value="Methyl-cpg-binding Protein 2, Chain A"/>
    <property type="match status" value="1"/>
</dbReference>
<keyword evidence="5" id="KW-0539">Nucleus</keyword>
<feature type="compositionally biased region" description="Basic and acidic residues" evidence="6">
    <location>
        <begin position="79"/>
        <end position="91"/>
    </location>
</feature>
<keyword evidence="3" id="KW-0238">DNA-binding</keyword>
<comment type="caution">
    <text evidence="8">The sequence shown here is derived from an EMBL/GenBank/DDBJ whole genome shotgun (WGS) entry which is preliminary data.</text>
</comment>
<reference evidence="8" key="1">
    <citation type="submission" date="2020-01" db="EMBL/GenBank/DDBJ databases">
        <title>The Celery Genome Sequence Reveals Sequential Paleo-tetraploidization, Resistance Gene Elimination, Karyotype Evolution, and Functional Innovation in Apiales.</title>
        <authorList>
            <person name="Song X."/>
        </authorList>
    </citation>
    <scope>NUCLEOTIDE SEQUENCE</scope>
    <source>
        <tissue evidence="8">Leaf</tissue>
    </source>
</reference>
<dbReference type="PANTHER" id="PTHR33729:SF6">
    <property type="entry name" value="METHYL-CPG-BINDING DOMAIN-CONTAINING PROTEIN 11"/>
    <property type="match status" value="1"/>
</dbReference>
<name>A0A6L5BBL7_APIGR</name>
<sequence>MASSVDNKQDEVAFLELPAPSGWTKKFMLKKGGAPKKNEIIFTAPTGEEISTRKQLEQYLKSHPGGPAISKFDWGTGDTPRRSSRIIEKTKASPSPESHPTKKRSKKSFDGKKVKEAIPEEALEKEAETQKAEKDDKDNAAAETVDSVKDKMDEDTEYIEKDAIKGSEQVGTEVILEQVDEKVGTEVISEDVGKRIQDENIDPVHEEDGKSVQAAVEEAKADEDVEVTIDAEENKILAEAEKEIPKEPVVHEAPYATKLREKDEGFMQKTQVQEEQEQTPIEAEKELNSGGEIKQGVATEEKIVEGDDKSGNCGVATANQNDALNKPEGVGAENGSYVNTGEIKL</sequence>
<keyword evidence="9" id="KW-1185">Reference proteome</keyword>
<evidence type="ECO:0000313" key="8">
    <source>
        <dbReference type="EMBL" id="KAF1002878.1"/>
    </source>
</evidence>
<comment type="subcellular location">
    <subcellularLocation>
        <location evidence="1">Nucleus</location>
    </subcellularLocation>
</comment>
<dbReference type="SUPFAM" id="SSF54171">
    <property type="entry name" value="DNA-binding domain"/>
    <property type="match status" value="1"/>
</dbReference>
<dbReference type="Pfam" id="PF01429">
    <property type="entry name" value="MBD"/>
    <property type="match status" value="1"/>
</dbReference>
<feature type="region of interest" description="Disordered" evidence="6">
    <location>
        <begin position="60"/>
        <end position="154"/>
    </location>
</feature>
<dbReference type="GO" id="GO:0005634">
    <property type="term" value="C:nucleus"/>
    <property type="evidence" value="ECO:0007669"/>
    <property type="project" value="UniProtKB-SubCell"/>
</dbReference>
<dbReference type="Proteomes" id="UP000593563">
    <property type="component" value="Unassembled WGS sequence"/>
</dbReference>
<keyword evidence="4" id="KW-0804">Transcription</keyword>
<dbReference type="InterPro" id="IPR001739">
    <property type="entry name" value="Methyl_CpG_DNA-bd"/>
</dbReference>
<evidence type="ECO:0000256" key="3">
    <source>
        <dbReference type="ARBA" id="ARBA00023125"/>
    </source>
</evidence>
<dbReference type="InterPro" id="IPR039622">
    <property type="entry name" value="MBD10/11"/>
</dbReference>
<gene>
    <name evidence="8" type="ORF">AG4045_006644</name>
</gene>
<evidence type="ECO:0000256" key="1">
    <source>
        <dbReference type="ARBA" id="ARBA00004123"/>
    </source>
</evidence>
<dbReference type="InterPro" id="IPR016177">
    <property type="entry name" value="DNA-bd_dom_sf"/>
</dbReference>
<proteinExistence type="predicted"/>
<feature type="region of interest" description="Disordered" evidence="6">
    <location>
        <begin position="303"/>
        <end position="345"/>
    </location>
</feature>
<evidence type="ECO:0000256" key="5">
    <source>
        <dbReference type="ARBA" id="ARBA00023242"/>
    </source>
</evidence>
<organism evidence="8 9">
    <name type="scientific">Apium graveolens</name>
    <name type="common">Celery</name>
    <dbReference type="NCBI Taxonomy" id="4045"/>
    <lineage>
        <taxon>Eukaryota</taxon>
        <taxon>Viridiplantae</taxon>
        <taxon>Streptophyta</taxon>
        <taxon>Embryophyta</taxon>
        <taxon>Tracheophyta</taxon>
        <taxon>Spermatophyta</taxon>
        <taxon>Magnoliopsida</taxon>
        <taxon>eudicotyledons</taxon>
        <taxon>Gunneridae</taxon>
        <taxon>Pentapetalae</taxon>
        <taxon>asterids</taxon>
        <taxon>campanulids</taxon>
        <taxon>Apiales</taxon>
        <taxon>Apiaceae</taxon>
        <taxon>Apioideae</taxon>
        <taxon>apioid superclade</taxon>
        <taxon>Apieae</taxon>
        <taxon>Apium</taxon>
    </lineage>
</organism>
<dbReference type="GO" id="GO:0003677">
    <property type="term" value="F:DNA binding"/>
    <property type="evidence" value="ECO:0007669"/>
    <property type="project" value="UniProtKB-KW"/>
</dbReference>
<evidence type="ECO:0000256" key="6">
    <source>
        <dbReference type="SAM" id="MobiDB-lite"/>
    </source>
</evidence>
<feature type="domain" description="MBD" evidence="7">
    <location>
        <begin position="9"/>
        <end position="79"/>
    </location>
</feature>
<dbReference type="EMBL" id="WRXP01000292">
    <property type="protein sequence ID" value="KAF1002878.1"/>
    <property type="molecule type" value="Genomic_DNA"/>
</dbReference>
<dbReference type="AlphaFoldDB" id="A0A6L5BBL7"/>
<feature type="compositionally biased region" description="Basic and acidic residues" evidence="6">
    <location>
        <begin position="107"/>
        <end position="154"/>
    </location>
</feature>
<protein>
    <recommendedName>
        <fullName evidence="7">MBD domain-containing protein</fullName>
    </recommendedName>
</protein>